<feature type="compositionally biased region" description="Low complexity" evidence="1">
    <location>
        <begin position="95"/>
        <end position="106"/>
    </location>
</feature>
<dbReference type="Pfam" id="PF04468">
    <property type="entry name" value="PSP1"/>
    <property type="match status" value="1"/>
</dbReference>
<gene>
    <name evidence="3" type="ORF">TSTA_018480</name>
</gene>
<dbReference type="InterPro" id="IPR007557">
    <property type="entry name" value="PSP1_C"/>
</dbReference>
<feature type="compositionally biased region" description="Polar residues" evidence="1">
    <location>
        <begin position="611"/>
        <end position="624"/>
    </location>
</feature>
<feature type="compositionally biased region" description="Polar residues" evidence="1">
    <location>
        <begin position="107"/>
        <end position="125"/>
    </location>
</feature>
<feature type="region of interest" description="Disordered" evidence="1">
    <location>
        <begin position="140"/>
        <end position="162"/>
    </location>
</feature>
<evidence type="ECO:0000313" key="4">
    <source>
        <dbReference type="Proteomes" id="UP000001745"/>
    </source>
</evidence>
<dbReference type="EMBL" id="EQ962656">
    <property type="protein sequence ID" value="EED16778.1"/>
    <property type="molecule type" value="Genomic_DNA"/>
</dbReference>
<feature type="domain" description="PSP1 C-terminal" evidence="2">
    <location>
        <begin position="628"/>
        <end position="713"/>
    </location>
</feature>
<dbReference type="InParanoid" id="B8MGM7"/>
<feature type="region of interest" description="Disordered" evidence="1">
    <location>
        <begin position="604"/>
        <end position="627"/>
    </location>
</feature>
<dbReference type="OrthoDB" id="243127at2759"/>
<dbReference type="OMA" id="GIWNTES"/>
<dbReference type="PANTHER" id="PTHR43830:SF3">
    <property type="entry name" value="PROTEIN PSP1"/>
    <property type="match status" value="1"/>
</dbReference>
<dbReference type="PROSITE" id="PS51411">
    <property type="entry name" value="PSP1_C"/>
    <property type="match status" value="1"/>
</dbReference>
<protein>
    <submittedName>
        <fullName evidence="3">PSP1 domain protein</fullName>
    </submittedName>
</protein>
<dbReference type="STRING" id="441959.B8MGM7"/>
<dbReference type="InterPro" id="IPR047767">
    <property type="entry name" value="PSP1-like"/>
</dbReference>
<feature type="compositionally biased region" description="Low complexity" evidence="1">
    <location>
        <begin position="12"/>
        <end position="25"/>
    </location>
</feature>
<reference evidence="4" key="1">
    <citation type="journal article" date="2015" name="Genome Announc.">
        <title>Genome sequence of the AIDS-associated pathogen Penicillium marneffei (ATCC18224) and its near taxonomic relative Talaromyces stipitatus (ATCC10500).</title>
        <authorList>
            <person name="Nierman W.C."/>
            <person name="Fedorova-Abrams N.D."/>
            <person name="Andrianopoulos A."/>
        </authorList>
    </citation>
    <scope>NUCLEOTIDE SEQUENCE [LARGE SCALE GENOMIC DNA]</scope>
    <source>
        <strain evidence="4">ATCC 10500 / CBS 375.48 / QM 6759 / NRRL 1006</strain>
    </source>
</reference>
<dbReference type="VEuPathDB" id="FungiDB:TSTA_018480"/>
<feature type="region of interest" description="Disordered" evidence="1">
    <location>
        <begin position="795"/>
        <end position="858"/>
    </location>
</feature>
<feature type="region of interest" description="Disordered" evidence="1">
    <location>
        <begin position="429"/>
        <end position="448"/>
    </location>
</feature>
<name>B8MGM7_TALSN</name>
<sequence length="858" mass="93737">MAAGTDTPILPSKAAANSASGTSASVRLEKGKPSIRRSTPDSEALTSSDDEFEHLRQVTTAHTAPMPKPTRRTSWLNEVPQNLPRKASLTTAGTVVSPGSIPSSSGAEQQGWGNATSPSLASSMSWGHGSSFPWATGIWTSETRKEPPSRLTELSQSPTMPSMAVTTSSAADEILSPTARSMAGESSIPFTIPLHPTPKTYRSQSYSVGQLDPETMNLMSTKTTNHFNGLRQRPGNQAGGLQHRTSRPSMLEDLGHDPALLGRVREDDADDEDNANDLNDGQSYTSSQARTIEQLTRENALLRQAARFDGARVRDRAVSSASVNSNYSLQNGLHSLHRIQGSVPEESDLAVEDLDELGDIPGYGGLRNSARRRLSEHSVNLERQFAAFGSVENRPLENLKRAHWQTSLGFGSFGELPQSRRHSFADVPTRHGSVGSIGETPSQLGSRTGLHDREDNFASALEGALATPTAENPSYYSSRDSLRGDLPLHQAYNVPSAYGRPHSGLSQPHQNQRLYIVTFKCHRADVFYIQEDTGLQVNPGNLVIVEADRGTDLGTIQHANVTWQEARELKEKFAEEHYKCLMMFSRQNQNGASSVVGSSLGGRSAVGGMSPTGTHGTHEPQSTEIKPKLIKRLAQNHEILTLRDKEGNEAKAKRVCQQKVVEHRLNMEILDAEFQMDWKKLTFYYFADSYINFNSLVTDLFKIYKTRIWMSAINPASFVTPSAGLQPPGVGALGYSQEPPIDRRHPHESRNYNLSHLSQAPPNIRDALERGDFAGGNAMLRNTYVDPYQGLGSGARQHDAGFAQSNPSHDPFAPISPNGYGFLDPTGPDYLRAASNNQRSEHPQADWIGGFQGLSLNS</sequence>
<dbReference type="PhylomeDB" id="B8MGM7"/>
<dbReference type="GeneID" id="8100958"/>
<evidence type="ECO:0000259" key="2">
    <source>
        <dbReference type="PROSITE" id="PS51411"/>
    </source>
</evidence>
<dbReference type="Proteomes" id="UP000001745">
    <property type="component" value="Unassembled WGS sequence"/>
</dbReference>
<dbReference type="GO" id="GO:0005737">
    <property type="term" value="C:cytoplasm"/>
    <property type="evidence" value="ECO:0007669"/>
    <property type="project" value="TreeGrafter"/>
</dbReference>
<dbReference type="HOGENOM" id="CLU_011715_0_0_1"/>
<accession>B8MGM7</accession>
<proteinExistence type="predicted"/>
<dbReference type="PANTHER" id="PTHR43830">
    <property type="entry name" value="PROTEIN PSP1"/>
    <property type="match status" value="1"/>
</dbReference>
<keyword evidence="4" id="KW-1185">Reference proteome</keyword>
<organism evidence="3 4">
    <name type="scientific">Talaromyces stipitatus (strain ATCC 10500 / CBS 375.48 / QM 6759 / NRRL 1006)</name>
    <name type="common">Penicillium stipitatum</name>
    <dbReference type="NCBI Taxonomy" id="441959"/>
    <lineage>
        <taxon>Eukaryota</taxon>
        <taxon>Fungi</taxon>
        <taxon>Dikarya</taxon>
        <taxon>Ascomycota</taxon>
        <taxon>Pezizomycotina</taxon>
        <taxon>Eurotiomycetes</taxon>
        <taxon>Eurotiomycetidae</taxon>
        <taxon>Eurotiales</taxon>
        <taxon>Trichocomaceae</taxon>
        <taxon>Talaromyces</taxon>
        <taxon>Talaromyces sect. Talaromyces</taxon>
    </lineage>
</organism>
<feature type="compositionally biased region" description="Polar residues" evidence="1">
    <location>
        <begin position="152"/>
        <end position="162"/>
    </location>
</feature>
<evidence type="ECO:0000256" key="1">
    <source>
        <dbReference type="SAM" id="MobiDB-lite"/>
    </source>
</evidence>
<dbReference type="AlphaFoldDB" id="B8MGM7"/>
<feature type="region of interest" description="Disordered" evidence="1">
    <location>
        <begin position="1"/>
        <end position="125"/>
    </location>
</feature>
<feature type="region of interest" description="Disordered" evidence="1">
    <location>
        <begin position="228"/>
        <end position="255"/>
    </location>
</feature>
<dbReference type="RefSeq" id="XP_002484012.1">
    <property type="nucleotide sequence ID" value="XM_002483967.1"/>
</dbReference>
<dbReference type="eggNOG" id="KOG4679">
    <property type="taxonomic scope" value="Eukaryota"/>
</dbReference>
<evidence type="ECO:0000313" key="3">
    <source>
        <dbReference type="EMBL" id="EED16778.1"/>
    </source>
</evidence>